<name>A0A6J5MPF0_9CAUD</name>
<gene>
    <name evidence="1" type="ORF">UFOVP513_4</name>
</gene>
<proteinExistence type="predicted"/>
<reference evidence="1" key="1">
    <citation type="submission" date="2020-04" db="EMBL/GenBank/DDBJ databases">
        <authorList>
            <person name="Chiriac C."/>
            <person name="Salcher M."/>
            <person name="Ghai R."/>
            <person name="Kavagutti S V."/>
        </authorList>
    </citation>
    <scope>NUCLEOTIDE SEQUENCE</scope>
</reference>
<evidence type="ECO:0000313" key="1">
    <source>
        <dbReference type="EMBL" id="CAB4146940.1"/>
    </source>
</evidence>
<accession>A0A6J5MPF0</accession>
<sequence length="131" mass="15100">MYPVIPRKELLRIIQRFFADDSRGISVALFAEAAGLSEKTLYNVFVHHETIMSEMVQRRVSKAYNAWLNGELQIMMNRNQTRFVQYRKVPQPKLTRSMGLELCNGSIKIKTGIRNKADYSGSDLDEQLKGM</sequence>
<protein>
    <submittedName>
        <fullName evidence="1">Uncharacterized protein</fullName>
    </submittedName>
</protein>
<organism evidence="1">
    <name type="scientific">uncultured Caudovirales phage</name>
    <dbReference type="NCBI Taxonomy" id="2100421"/>
    <lineage>
        <taxon>Viruses</taxon>
        <taxon>Duplodnaviria</taxon>
        <taxon>Heunggongvirae</taxon>
        <taxon>Uroviricota</taxon>
        <taxon>Caudoviricetes</taxon>
        <taxon>Peduoviridae</taxon>
        <taxon>Maltschvirus</taxon>
        <taxon>Maltschvirus maltsch</taxon>
    </lineage>
</organism>
<dbReference type="EMBL" id="LR796476">
    <property type="protein sequence ID" value="CAB4146940.1"/>
    <property type="molecule type" value="Genomic_DNA"/>
</dbReference>